<feature type="domain" description="Integrase catalytic" evidence="2">
    <location>
        <begin position="270"/>
        <end position="499"/>
    </location>
</feature>
<sequence length="750" mass="83995">MQRELLDLAAGGGVRLNGVEWTVEAVEPQLGRIVLRDGAGERQRRPIRWLMHHPDCHPSGVSATSEGGSCQLAEKTDLTESQLERARLRAAHMLEAQTGYRGGHPSWALPGEPRPAYDPERTTLAQRRRAKAEELKALGPEEAAVLGVDRMSERTLRRLATASSEDIVAGCADGRWTRRSGGHPSITEEIREAIFAVRRESLLRSRISMRAKHRLLHQYVRETFPLFPLEKVPCCNTLRTVWRQWFGPDGARQCYARSADAARDASQRVVVHRPGQVVALDTTPLPVKVRESVFGEPVSAMLTLALDLFTHSIVAFRLTLVSDTSVDIAMLLRDVMLPLPMREGWGEDMEWPYPGVPATVVAQFAGHRVAALPFFAPETVTTDHGSPYKNHHVVEAERTLGCNMLPARTLRPTDKFVVERAFAAINSLLLEHLLGFTGADVADRGADPEADAVLSMSQTEHLIATWVVKIWQNRILGEYAPAWGPGEDHSPNSLFAAAMQQGGFALQIPRPELYYRLLKAHYVRIHPRRGVKIGGLWYHAPVLDDPRFHLPSARGGRHKGKWLIRSDRRDRRTVFFQDDVEPDRWHVLSWTGLPRESEIPAFSDRGAETLLAEVRRRGLAPRSDAELLPIVLELLGSAIPVAQWPTQMTKRERSRRSRQHAQAEAVAVDRAPATASGRDGDADVLAWPDQARTIQESVDADRRRRREAATAGRRPTPPPRLGETLRRRTLFLLPPDEDEAEAVARPEERR</sequence>
<dbReference type="Proteomes" id="UP000400924">
    <property type="component" value="Unassembled WGS sequence"/>
</dbReference>
<proteinExistence type="predicted"/>
<organism evidence="3 4">
    <name type="scientific">Streptomyces spongiae</name>
    <dbReference type="NCBI Taxonomy" id="565072"/>
    <lineage>
        <taxon>Bacteria</taxon>
        <taxon>Bacillati</taxon>
        <taxon>Actinomycetota</taxon>
        <taxon>Actinomycetes</taxon>
        <taxon>Kitasatosporales</taxon>
        <taxon>Streptomycetaceae</taxon>
        <taxon>Streptomyces</taxon>
    </lineage>
</organism>
<dbReference type="InterPro" id="IPR001584">
    <property type="entry name" value="Integrase_cat-core"/>
</dbReference>
<dbReference type="InterPro" id="IPR012337">
    <property type="entry name" value="RNaseH-like_sf"/>
</dbReference>
<dbReference type="GO" id="GO:0003676">
    <property type="term" value="F:nucleic acid binding"/>
    <property type="evidence" value="ECO:0007669"/>
    <property type="project" value="InterPro"/>
</dbReference>
<protein>
    <submittedName>
        <fullName evidence="3">Transposase family protein</fullName>
    </submittedName>
</protein>
<dbReference type="Gene3D" id="3.30.420.10">
    <property type="entry name" value="Ribonuclease H-like superfamily/Ribonuclease H"/>
    <property type="match status" value="1"/>
</dbReference>
<evidence type="ECO:0000259" key="2">
    <source>
        <dbReference type="PROSITE" id="PS50994"/>
    </source>
</evidence>
<dbReference type="PROSITE" id="PS50994">
    <property type="entry name" value="INTEGRASE"/>
    <property type="match status" value="1"/>
</dbReference>
<name>A0A5N8XK60_9ACTN</name>
<dbReference type="EMBL" id="VJZC01000167">
    <property type="protein sequence ID" value="MPY59839.1"/>
    <property type="molecule type" value="Genomic_DNA"/>
</dbReference>
<dbReference type="SUPFAM" id="SSF53098">
    <property type="entry name" value="Ribonuclease H-like"/>
    <property type="match status" value="1"/>
</dbReference>
<accession>A0A5N8XK60</accession>
<evidence type="ECO:0000313" key="3">
    <source>
        <dbReference type="EMBL" id="MPY59839.1"/>
    </source>
</evidence>
<dbReference type="GO" id="GO:0015074">
    <property type="term" value="P:DNA integration"/>
    <property type="evidence" value="ECO:0007669"/>
    <property type="project" value="InterPro"/>
</dbReference>
<evidence type="ECO:0000313" key="4">
    <source>
        <dbReference type="Proteomes" id="UP000400924"/>
    </source>
</evidence>
<dbReference type="AlphaFoldDB" id="A0A5N8XK60"/>
<reference evidence="3 4" key="1">
    <citation type="submission" date="2019-07" db="EMBL/GenBank/DDBJ databases">
        <title>New species of Amycolatopsis and Streptomyces.</title>
        <authorList>
            <person name="Duangmal K."/>
            <person name="Teo W.F.A."/>
            <person name="Lipun K."/>
        </authorList>
    </citation>
    <scope>NUCLEOTIDE SEQUENCE [LARGE SCALE GENOMIC DNA]</scope>
    <source>
        <strain evidence="3 4">NBRC 106415</strain>
    </source>
</reference>
<dbReference type="RefSeq" id="WP_228034283.1">
    <property type="nucleotide sequence ID" value="NZ_VJZC01000167.1"/>
</dbReference>
<evidence type="ECO:0000256" key="1">
    <source>
        <dbReference type="SAM" id="MobiDB-lite"/>
    </source>
</evidence>
<comment type="caution">
    <text evidence="3">The sequence shown here is derived from an EMBL/GenBank/DDBJ whole genome shotgun (WGS) entry which is preliminary data.</text>
</comment>
<gene>
    <name evidence="3" type="ORF">FNH08_22520</name>
</gene>
<keyword evidence="4" id="KW-1185">Reference proteome</keyword>
<feature type="region of interest" description="Disordered" evidence="1">
    <location>
        <begin position="646"/>
        <end position="750"/>
    </location>
</feature>
<dbReference type="InterPro" id="IPR036397">
    <property type="entry name" value="RNaseH_sf"/>
</dbReference>